<dbReference type="EMBL" id="MCGE01000019">
    <property type="protein sequence ID" value="ORZ12422.1"/>
    <property type="molecule type" value="Genomic_DNA"/>
</dbReference>
<dbReference type="AlphaFoldDB" id="A0A1X2I9Y4"/>
<evidence type="ECO:0000313" key="2">
    <source>
        <dbReference type="Proteomes" id="UP000193560"/>
    </source>
</evidence>
<evidence type="ECO:0000313" key="1">
    <source>
        <dbReference type="EMBL" id="ORZ12422.1"/>
    </source>
</evidence>
<sequence>MTPLLQFLLYPLTFETKRAFADNRKYGLFFVRTRNAAASEKKKAVARCIKSIRCFQPSSYYILLQKYHAKEKAMTAIQTISLGQAKNVIKPFGTPPACFTFFVGGVPL</sequence>
<name>A0A1X2I9Y4_9FUNG</name>
<accession>A0A1X2I9Y4</accession>
<gene>
    <name evidence="1" type="ORF">BCR42DRAFT_82141</name>
</gene>
<comment type="caution">
    <text evidence="1">The sequence shown here is derived from an EMBL/GenBank/DDBJ whole genome shotgun (WGS) entry which is preliminary data.</text>
</comment>
<proteinExistence type="predicted"/>
<dbReference type="Proteomes" id="UP000193560">
    <property type="component" value="Unassembled WGS sequence"/>
</dbReference>
<protein>
    <submittedName>
        <fullName evidence="1">Uncharacterized protein</fullName>
    </submittedName>
</protein>
<reference evidence="1 2" key="1">
    <citation type="submission" date="2016-07" db="EMBL/GenBank/DDBJ databases">
        <title>Pervasive Adenine N6-methylation of Active Genes in Fungi.</title>
        <authorList>
            <consortium name="DOE Joint Genome Institute"/>
            <person name="Mondo S.J."/>
            <person name="Dannebaum R.O."/>
            <person name="Kuo R.C."/>
            <person name="Labutti K."/>
            <person name="Haridas S."/>
            <person name="Kuo A."/>
            <person name="Salamov A."/>
            <person name="Ahrendt S.R."/>
            <person name="Lipzen A."/>
            <person name="Sullivan W."/>
            <person name="Andreopoulos W.B."/>
            <person name="Clum A."/>
            <person name="Lindquist E."/>
            <person name="Daum C."/>
            <person name="Ramamoorthy G.K."/>
            <person name="Gryganskyi A."/>
            <person name="Culley D."/>
            <person name="Magnuson J.K."/>
            <person name="James T.Y."/>
            <person name="O'Malley M.A."/>
            <person name="Stajich J.E."/>
            <person name="Spatafora J.W."/>
            <person name="Visel A."/>
            <person name="Grigoriev I.V."/>
        </authorList>
    </citation>
    <scope>NUCLEOTIDE SEQUENCE [LARGE SCALE GENOMIC DNA]</scope>
    <source>
        <strain evidence="1 2">NRRL 1336</strain>
    </source>
</reference>
<organism evidence="1 2">
    <name type="scientific">Absidia repens</name>
    <dbReference type="NCBI Taxonomy" id="90262"/>
    <lineage>
        <taxon>Eukaryota</taxon>
        <taxon>Fungi</taxon>
        <taxon>Fungi incertae sedis</taxon>
        <taxon>Mucoromycota</taxon>
        <taxon>Mucoromycotina</taxon>
        <taxon>Mucoromycetes</taxon>
        <taxon>Mucorales</taxon>
        <taxon>Cunninghamellaceae</taxon>
        <taxon>Absidia</taxon>
    </lineage>
</organism>
<keyword evidence="2" id="KW-1185">Reference proteome</keyword>